<gene>
    <name evidence="1" type="ORF">EVAR_76896_1</name>
</gene>
<sequence length="125" mass="14316">MKRSSKRAASTRTAVRVHPRRQAFAIFRVELIHSHKINEPCDWSPCPPTAMVDKDDRRSRFGRRRRCYISGERLRARTREDAGVIINFYSDKAMRTGVEFAGGIAEGEVPPLVYPSVVRTPTEEE</sequence>
<evidence type="ECO:0000313" key="2">
    <source>
        <dbReference type="Proteomes" id="UP000299102"/>
    </source>
</evidence>
<dbReference type="Proteomes" id="UP000299102">
    <property type="component" value="Unassembled WGS sequence"/>
</dbReference>
<comment type="caution">
    <text evidence="1">The sequence shown here is derived from an EMBL/GenBank/DDBJ whole genome shotgun (WGS) entry which is preliminary data.</text>
</comment>
<evidence type="ECO:0000313" key="1">
    <source>
        <dbReference type="EMBL" id="GBP00616.1"/>
    </source>
</evidence>
<protein>
    <submittedName>
        <fullName evidence="1">Uncharacterized protein</fullName>
    </submittedName>
</protein>
<name>A0A4C1SFF4_EUMVA</name>
<keyword evidence="2" id="KW-1185">Reference proteome</keyword>
<proteinExistence type="predicted"/>
<dbReference type="AlphaFoldDB" id="A0A4C1SFF4"/>
<dbReference type="EMBL" id="BGZK01000006">
    <property type="protein sequence ID" value="GBP00616.1"/>
    <property type="molecule type" value="Genomic_DNA"/>
</dbReference>
<reference evidence="1 2" key="1">
    <citation type="journal article" date="2019" name="Commun. Biol.">
        <title>The bagworm genome reveals a unique fibroin gene that provides high tensile strength.</title>
        <authorList>
            <person name="Kono N."/>
            <person name="Nakamura H."/>
            <person name="Ohtoshi R."/>
            <person name="Tomita M."/>
            <person name="Numata K."/>
            <person name="Arakawa K."/>
        </authorList>
    </citation>
    <scope>NUCLEOTIDE SEQUENCE [LARGE SCALE GENOMIC DNA]</scope>
</reference>
<accession>A0A4C1SFF4</accession>
<organism evidence="1 2">
    <name type="scientific">Eumeta variegata</name>
    <name type="common">Bagworm moth</name>
    <name type="synonym">Eumeta japonica</name>
    <dbReference type="NCBI Taxonomy" id="151549"/>
    <lineage>
        <taxon>Eukaryota</taxon>
        <taxon>Metazoa</taxon>
        <taxon>Ecdysozoa</taxon>
        <taxon>Arthropoda</taxon>
        <taxon>Hexapoda</taxon>
        <taxon>Insecta</taxon>
        <taxon>Pterygota</taxon>
        <taxon>Neoptera</taxon>
        <taxon>Endopterygota</taxon>
        <taxon>Lepidoptera</taxon>
        <taxon>Glossata</taxon>
        <taxon>Ditrysia</taxon>
        <taxon>Tineoidea</taxon>
        <taxon>Psychidae</taxon>
        <taxon>Oiketicinae</taxon>
        <taxon>Eumeta</taxon>
    </lineage>
</organism>